<dbReference type="OrthoDB" id="8582979at2"/>
<dbReference type="AlphaFoldDB" id="A0A1I0R9M4"/>
<feature type="transmembrane region" description="Helical" evidence="1">
    <location>
        <begin position="21"/>
        <end position="43"/>
    </location>
</feature>
<dbReference type="PANTHER" id="PTHR36832">
    <property type="entry name" value="SLR1174 PROTEIN-RELATED"/>
    <property type="match status" value="1"/>
</dbReference>
<keyword evidence="1" id="KW-0472">Membrane</keyword>
<feature type="transmembrane region" description="Helical" evidence="1">
    <location>
        <begin position="108"/>
        <end position="135"/>
    </location>
</feature>
<keyword evidence="1" id="KW-0812">Transmembrane</keyword>
<evidence type="ECO:0000256" key="1">
    <source>
        <dbReference type="SAM" id="Phobius"/>
    </source>
</evidence>
<organism evidence="2 3">
    <name type="scientific">[Clostridium] fimetarium</name>
    <dbReference type="NCBI Taxonomy" id="99656"/>
    <lineage>
        <taxon>Bacteria</taxon>
        <taxon>Bacillati</taxon>
        <taxon>Bacillota</taxon>
        <taxon>Clostridia</taxon>
        <taxon>Lachnospirales</taxon>
        <taxon>Lachnospiraceae</taxon>
    </lineage>
</organism>
<dbReference type="RefSeq" id="WP_092455655.1">
    <property type="nucleotide sequence ID" value="NZ_FOJI01000013.1"/>
</dbReference>
<dbReference type="STRING" id="99656.SAMN05421659_11343"/>
<dbReference type="Proteomes" id="UP000199701">
    <property type="component" value="Unassembled WGS sequence"/>
</dbReference>
<sequence>MKAKNRNAYFYVYKTQILKGLAYKFDVYGNILMQTIIMVATAYFWRALFKNADSVQGVTVDTMLTYTVVSSMISVVLTTNVEHRITLSVRKGTIAIDMMRPVNIFKVFFAENLGGVTALLFQNLLPIFLIGSVLIKLPTPGSVTGFLLFICSLTLAFFVNWYLAVLFGMLAFSVIEMDALIQVKKHLIRLLSGSIIPIWFFPDWFQGALEVLPFVYLYQMPLDIYIGKYTKESLVRGLLIQLAWTIVLFLIYRYMQKKVTGKIMIQGG</sequence>
<feature type="transmembrane region" description="Helical" evidence="1">
    <location>
        <begin position="238"/>
        <end position="255"/>
    </location>
</feature>
<reference evidence="2 3" key="1">
    <citation type="submission" date="2016-10" db="EMBL/GenBank/DDBJ databases">
        <authorList>
            <person name="de Groot N.N."/>
        </authorList>
    </citation>
    <scope>NUCLEOTIDE SEQUENCE [LARGE SCALE GENOMIC DNA]</scope>
    <source>
        <strain evidence="2 3">DSM 9179</strain>
    </source>
</reference>
<gene>
    <name evidence="2" type="ORF">SAMN05421659_11343</name>
</gene>
<dbReference type="EMBL" id="FOJI01000013">
    <property type="protein sequence ID" value="SEW37515.1"/>
    <property type="molecule type" value="Genomic_DNA"/>
</dbReference>
<dbReference type="PANTHER" id="PTHR36832:SF1">
    <property type="entry name" value="SLR1174 PROTEIN"/>
    <property type="match status" value="1"/>
</dbReference>
<accession>A0A1I0R9M4</accession>
<feature type="transmembrane region" description="Helical" evidence="1">
    <location>
        <begin position="63"/>
        <end position="81"/>
    </location>
</feature>
<keyword evidence="3" id="KW-1185">Reference proteome</keyword>
<feature type="transmembrane region" description="Helical" evidence="1">
    <location>
        <begin position="147"/>
        <end position="175"/>
    </location>
</feature>
<dbReference type="InterPro" id="IPR010390">
    <property type="entry name" value="ABC-2_transporter-like"/>
</dbReference>
<dbReference type="Pfam" id="PF06182">
    <property type="entry name" value="ABC2_membrane_6"/>
    <property type="match status" value="1"/>
</dbReference>
<name>A0A1I0R9M4_9FIRM</name>
<protein>
    <submittedName>
        <fullName evidence="2">ABC-2 type transport system permease protein</fullName>
    </submittedName>
</protein>
<proteinExistence type="predicted"/>
<evidence type="ECO:0000313" key="3">
    <source>
        <dbReference type="Proteomes" id="UP000199701"/>
    </source>
</evidence>
<evidence type="ECO:0000313" key="2">
    <source>
        <dbReference type="EMBL" id="SEW37515.1"/>
    </source>
</evidence>
<keyword evidence="1" id="KW-1133">Transmembrane helix</keyword>
<feature type="transmembrane region" description="Helical" evidence="1">
    <location>
        <begin position="196"/>
        <end position="218"/>
    </location>
</feature>